<dbReference type="FunFam" id="3.40.50.720:FF:000003">
    <property type="entry name" value="S-(hydroxymethyl)glutathione dehydrogenase"/>
    <property type="match status" value="1"/>
</dbReference>
<evidence type="ECO:0000256" key="7">
    <source>
        <dbReference type="RuleBase" id="RU361277"/>
    </source>
</evidence>
<sequence length="362" mass="37746">MKATVFTPPETKLVIEEVTLDKLGPQDVRVTVEASGVCRSDLSVLRATAEAAGSAGAPPMILGHEGAGVVTAVGTDVRRVKAGDRVIASFVPECGECWYCVRGESNHCETYGGSGAGHVTRSDGSRPLGMSGLGTFAEEMIVHEHAVVPVRTDLPSEQLALIGCGVTTGVGAALWTAQVKPGATVAVFGCGGVGQFVMQGARIAGAARVFAVDPVPMKREHARQAGATDLVDPSSADPVEQIREATGGRGVDYAFEVIGNPNVIMQAYDATRPRGTTVVVGMAAADATITLPAVPLFLQEKRLIGSFYGSAQIRRNFADLVALAESGQLDIGSAVSRRIRLDEVNDAFRAMEAGEVIRSVIC</sequence>
<dbReference type="Pfam" id="PF08240">
    <property type="entry name" value="ADH_N"/>
    <property type="match status" value="1"/>
</dbReference>
<dbReference type="InterPro" id="IPR013154">
    <property type="entry name" value="ADH-like_N"/>
</dbReference>
<evidence type="ECO:0000256" key="5">
    <source>
        <dbReference type="ARBA" id="ARBA00023002"/>
    </source>
</evidence>
<dbReference type="PANTHER" id="PTHR43880:SF12">
    <property type="entry name" value="ALCOHOL DEHYDROGENASE CLASS-3"/>
    <property type="match status" value="1"/>
</dbReference>
<name>A0A918Z9J9_9ACTN</name>
<evidence type="ECO:0000256" key="1">
    <source>
        <dbReference type="ARBA" id="ARBA00001947"/>
    </source>
</evidence>
<dbReference type="AlphaFoldDB" id="A0A918Z9J9"/>
<dbReference type="EMBL" id="BNAT01000025">
    <property type="protein sequence ID" value="GHE41857.1"/>
    <property type="molecule type" value="Genomic_DNA"/>
</dbReference>
<dbReference type="InterPro" id="IPR020843">
    <property type="entry name" value="ER"/>
</dbReference>
<dbReference type="GO" id="GO:0008270">
    <property type="term" value="F:zinc ion binding"/>
    <property type="evidence" value="ECO:0007669"/>
    <property type="project" value="InterPro"/>
</dbReference>
<dbReference type="SUPFAM" id="SSF51735">
    <property type="entry name" value="NAD(P)-binding Rossmann-fold domains"/>
    <property type="match status" value="1"/>
</dbReference>
<dbReference type="Gene3D" id="3.90.180.10">
    <property type="entry name" value="Medium-chain alcohol dehydrogenases, catalytic domain"/>
    <property type="match status" value="1"/>
</dbReference>
<dbReference type="SMART" id="SM00829">
    <property type="entry name" value="PKS_ER"/>
    <property type="match status" value="1"/>
</dbReference>
<keyword evidence="3 7" id="KW-0479">Metal-binding</keyword>
<dbReference type="PANTHER" id="PTHR43880">
    <property type="entry name" value="ALCOHOL DEHYDROGENASE"/>
    <property type="match status" value="1"/>
</dbReference>
<comment type="cofactor">
    <cofactor evidence="1 7">
        <name>Zn(2+)</name>
        <dbReference type="ChEBI" id="CHEBI:29105"/>
    </cofactor>
</comment>
<dbReference type="InterPro" id="IPR011032">
    <property type="entry name" value="GroES-like_sf"/>
</dbReference>
<dbReference type="InterPro" id="IPR013149">
    <property type="entry name" value="ADH-like_C"/>
</dbReference>
<feature type="domain" description="Enoyl reductase (ER)" evidence="8">
    <location>
        <begin position="10"/>
        <end position="361"/>
    </location>
</feature>
<keyword evidence="5" id="KW-0560">Oxidoreductase</keyword>
<dbReference type="GO" id="GO:0046294">
    <property type="term" value="P:formaldehyde catabolic process"/>
    <property type="evidence" value="ECO:0007669"/>
    <property type="project" value="TreeGrafter"/>
</dbReference>
<dbReference type="InterPro" id="IPR002328">
    <property type="entry name" value="ADH_Zn_CS"/>
</dbReference>
<dbReference type="Pfam" id="PF00107">
    <property type="entry name" value="ADH_zinc_N"/>
    <property type="match status" value="1"/>
</dbReference>
<reference evidence="9" key="1">
    <citation type="journal article" date="2014" name="Int. J. Syst. Evol. Microbiol.">
        <title>Complete genome sequence of Corynebacterium casei LMG S-19264T (=DSM 44701T), isolated from a smear-ripened cheese.</title>
        <authorList>
            <consortium name="US DOE Joint Genome Institute (JGI-PGF)"/>
            <person name="Walter F."/>
            <person name="Albersmeier A."/>
            <person name="Kalinowski J."/>
            <person name="Ruckert C."/>
        </authorList>
    </citation>
    <scope>NUCLEOTIDE SEQUENCE</scope>
    <source>
        <strain evidence="9">CGMCC 4.7403</strain>
    </source>
</reference>
<dbReference type="CDD" id="cd08279">
    <property type="entry name" value="Zn_ADH_class_III"/>
    <property type="match status" value="1"/>
</dbReference>
<proteinExistence type="inferred from homology"/>
<dbReference type="InterPro" id="IPR036291">
    <property type="entry name" value="NAD(P)-bd_dom_sf"/>
</dbReference>
<accession>A0A918Z9J9</accession>
<keyword evidence="10" id="KW-1185">Reference proteome</keyword>
<organism evidence="9 10">
    <name type="scientific">Streptomyces capitiformicae</name>
    <dbReference type="NCBI Taxonomy" id="2014920"/>
    <lineage>
        <taxon>Bacteria</taxon>
        <taxon>Bacillati</taxon>
        <taxon>Actinomycetota</taxon>
        <taxon>Actinomycetes</taxon>
        <taxon>Kitasatosporales</taxon>
        <taxon>Streptomycetaceae</taxon>
        <taxon>Streptomyces</taxon>
    </lineage>
</organism>
<evidence type="ECO:0000256" key="2">
    <source>
        <dbReference type="ARBA" id="ARBA00008072"/>
    </source>
</evidence>
<dbReference type="RefSeq" id="WP_189785691.1">
    <property type="nucleotide sequence ID" value="NZ_BNAT01000025.1"/>
</dbReference>
<evidence type="ECO:0000313" key="9">
    <source>
        <dbReference type="EMBL" id="GHE41857.1"/>
    </source>
</evidence>
<keyword evidence="6" id="KW-0520">NAD</keyword>
<evidence type="ECO:0000259" key="8">
    <source>
        <dbReference type="SMART" id="SM00829"/>
    </source>
</evidence>
<dbReference type="Gene3D" id="3.40.50.720">
    <property type="entry name" value="NAD(P)-binding Rossmann-like Domain"/>
    <property type="match status" value="1"/>
</dbReference>
<gene>
    <name evidence="9" type="ORF">GCM10017771_61290</name>
</gene>
<reference evidence="9" key="2">
    <citation type="submission" date="2020-09" db="EMBL/GenBank/DDBJ databases">
        <authorList>
            <person name="Sun Q."/>
            <person name="Zhou Y."/>
        </authorList>
    </citation>
    <scope>NUCLEOTIDE SEQUENCE</scope>
    <source>
        <strain evidence="9">CGMCC 4.7403</strain>
    </source>
</reference>
<evidence type="ECO:0000256" key="6">
    <source>
        <dbReference type="ARBA" id="ARBA00023027"/>
    </source>
</evidence>
<keyword evidence="4 7" id="KW-0862">Zinc</keyword>
<protein>
    <submittedName>
        <fullName evidence="9">Alcohol dehydrogenase</fullName>
    </submittedName>
</protein>
<evidence type="ECO:0000256" key="4">
    <source>
        <dbReference type="ARBA" id="ARBA00022833"/>
    </source>
</evidence>
<comment type="caution">
    <text evidence="9">The sequence shown here is derived from an EMBL/GenBank/DDBJ whole genome shotgun (WGS) entry which is preliminary data.</text>
</comment>
<dbReference type="GO" id="GO:0051903">
    <property type="term" value="F:S-(hydroxymethyl)glutathione dehydrogenase [NAD(P)+] activity"/>
    <property type="evidence" value="ECO:0007669"/>
    <property type="project" value="TreeGrafter"/>
</dbReference>
<dbReference type="GO" id="GO:0005829">
    <property type="term" value="C:cytosol"/>
    <property type="evidence" value="ECO:0007669"/>
    <property type="project" value="TreeGrafter"/>
</dbReference>
<dbReference type="PROSITE" id="PS00059">
    <property type="entry name" value="ADH_ZINC"/>
    <property type="match status" value="1"/>
</dbReference>
<dbReference type="SUPFAM" id="SSF50129">
    <property type="entry name" value="GroES-like"/>
    <property type="match status" value="1"/>
</dbReference>
<dbReference type="Proteomes" id="UP000603227">
    <property type="component" value="Unassembled WGS sequence"/>
</dbReference>
<comment type="similarity">
    <text evidence="2 7">Belongs to the zinc-containing alcohol dehydrogenase family.</text>
</comment>
<evidence type="ECO:0000313" key="10">
    <source>
        <dbReference type="Proteomes" id="UP000603227"/>
    </source>
</evidence>
<evidence type="ECO:0000256" key="3">
    <source>
        <dbReference type="ARBA" id="ARBA00022723"/>
    </source>
</evidence>